<gene>
    <name evidence="2" type="ORF">BBF96_12810</name>
</gene>
<proteinExistence type="predicted"/>
<dbReference type="InterPro" id="IPR046838">
    <property type="entry name" value="BrxL_N"/>
</dbReference>
<evidence type="ECO:0000313" key="2">
    <source>
        <dbReference type="EMBL" id="AZR74201.1"/>
    </source>
</evidence>
<protein>
    <submittedName>
        <fullName evidence="2">TIGR02688 family protein</fullName>
    </submittedName>
</protein>
<dbReference type="SUPFAM" id="SSF52540">
    <property type="entry name" value="P-loop containing nucleoside triphosphate hydrolases"/>
    <property type="match status" value="1"/>
</dbReference>
<reference evidence="2 3" key="1">
    <citation type="submission" date="2016-07" db="EMBL/GenBank/DDBJ databases">
        <title>Genome and transcriptome analysis of iron-reducing fermentative bacteria Anoxybacter fermentans.</title>
        <authorList>
            <person name="Zeng X."/>
            <person name="Shao Z."/>
        </authorList>
    </citation>
    <scope>NUCLEOTIDE SEQUENCE [LARGE SCALE GENOMIC DNA]</scope>
    <source>
        <strain evidence="2 3">DY22613</strain>
    </source>
</reference>
<dbReference type="Pfam" id="PF13337">
    <property type="entry name" value="BrxL_ATPase"/>
    <property type="match status" value="1"/>
</dbReference>
<dbReference type="RefSeq" id="WP_164731062.1">
    <property type="nucleotide sequence ID" value="NZ_CP016379.1"/>
</dbReference>
<dbReference type="Pfam" id="PF20442">
    <property type="entry name" value="BrxL_N"/>
    <property type="match status" value="1"/>
</dbReference>
<dbReference type="EMBL" id="CP016379">
    <property type="protein sequence ID" value="AZR74201.1"/>
    <property type="molecule type" value="Genomic_DNA"/>
</dbReference>
<organism evidence="2 3">
    <name type="scientific">Anoxybacter fermentans</name>
    <dbReference type="NCBI Taxonomy" id="1323375"/>
    <lineage>
        <taxon>Bacteria</taxon>
        <taxon>Bacillati</taxon>
        <taxon>Bacillota</taxon>
        <taxon>Clostridia</taxon>
        <taxon>Halanaerobiales</taxon>
        <taxon>Anoxybacter</taxon>
    </lineage>
</organism>
<name>A0A3S9T0X7_9FIRM</name>
<dbReference type="NCBIfam" id="TIGR02688">
    <property type="entry name" value="BREX system Lon protease-like protein BrxL"/>
    <property type="match status" value="1"/>
</dbReference>
<evidence type="ECO:0000259" key="1">
    <source>
        <dbReference type="Pfam" id="PF20442"/>
    </source>
</evidence>
<accession>A0A3S9T0X7</accession>
<sequence length="656" mass="76307">MALIDHKVEEIFPGEFISKNLVSKFKKKLNIPVYILENLILRYQKGEMNEEEVERITQILQERMVNPKENLKVQARIRDEGSLTIIDKVTATVIRGQNKYWAELINLGAKKVTISNELIRKYPDLLENGLWAEVKIRYLNSDATKESEFEIKELTSLQRTTFDFEEFKEKVSKLANFLWFNLLLRSIGIEPFNFTKRKKLLFLARLIPFVEKNYNFIELGARGTGKSYIYRQLSSESILVSGGKTTVANLFYNMGTGQLGLVGKREVVAFDEVAYIDFKDRTAIQILKDYMESGSFSRGKEIISAEASMVFLGNINQDIQVLLQKSHLFEPLPQLMQDLALIDRFHFYLPGWEMEILKERDFTTHYGLKCDYLALAMSKLRELDFTDVIDDYFIFDKRMNARDKRAVKKTVSGFLKLLHPSGQFTKEDLKLYLDIALEGRKRIKEQLIKMGSFEYKETSFEYIDRESQRRYFPILPEACLDTGFKRRLAEPGVVYIGQILDDGHDFALLKLKVEYKPGSGRLFFNGEINQSIRNHLRKTFIIIKNRKLYLRLRQKIEQNDFYVTVTPLINQIEADISNAFFIAIYSLLTNKSVSAGLLVTEKSSIYRKPVFHYELRAIKAEGENGQIKILLPLKKDHIFVEIPREVIAEVPYFITV</sequence>
<feature type="domain" description="BREX system Lon protease-like BrxL N-terminal" evidence="1">
    <location>
        <begin position="10"/>
        <end position="138"/>
    </location>
</feature>
<dbReference type="Proteomes" id="UP000267250">
    <property type="component" value="Chromosome"/>
</dbReference>
<dbReference type="KEGG" id="aft:BBF96_12810"/>
<dbReference type="InterPro" id="IPR014061">
    <property type="entry name" value="BrxL-like"/>
</dbReference>
<keyword evidence="3" id="KW-1185">Reference proteome</keyword>
<dbReference type="AlphaFoldDB" id="A0A3S9T0X7"/>
<evidence type="ECO:0000313" key="3">
    <source>
        <dbReference type="Proteomes" id="UP000267250"/>
    </source>
</evidence>
<dbReference type="InterPro" id="IPR027417">
    <property type="entry name" value="P-loop_NTPase"/>
</dbReference>